<feature type="signal peptide" evidence="1">
    <location>
        <begin position="1"/>
        <end position="24"/>
    </location>
</feature>
<evidence type="ECO:0000313" key="4">
    <source>
        <dbReference type="Proteomes" id="UP000030021"/>
    </source>
</evidence>
<evidence type="ECO:0000256" key="1">
    <source>
        <dbReference type="SAM" id="SignalP"/>
    </source>
</evidence>
<dbReference type="InterPro" id="IPR036514">
    <property type="entry name" value="SGNH_hydro_sf"/>
</dbReference>
<dbReference type="EMBL" id="AONH01000001">
    <property type="protein sequence ID" value="KGM89902.1"/>
    <property type="molecule type" value="Genomic_DNA"/>
</dbReference>
<proteinExistence type="predicted"/>
<dbReference type="CDD" id="cd00229">
    <property type="entry name" value="SGNH_hydrolase"/>
    <property type="match status" value="1"/>
</dbReference>
<dbReference type="OrthoDB" id="7840049at2"/>
<gene>
    <name evidence="3" type="ORF">rosmuc_00500</name>
</gene>
<dbReference type="eggNOG" id="COG2755">
    <property type="taxonomic scope" value="Bacteria"/>
</dbReference>
<dbReference type="STRING" id="215743.ROSMUCSMR3_01775"/>
<accession>A0A0A0HQ01</accession>
<dbReference type="HOGENOM" id="CLU_1224002_0_0_5"/>
<feature type="chain" id="PRO_5001970225" evidence="1">
    <location>
        <begin position="25"/>
        <end position="238"/>
    </location>
</feature>
<dbReference type="AlphaFoldDB" id="A0A0A0HQ01"/>
<sequence>MIKHIFRLVLLACVMMTGISQAQAEPRILVMGDSLLAMHKLAGRSVSSSVERELGVRVTDMSVAGARFLYRLPITGALGLNITKQYRQGDWDWAVLNGGGNDLWLGCGCMRCAGKLDRLISRDGRRGAIPGFVSRLRQSGAQVIYVGYLRTPGVTSPVEHCTDEGAEMDRRVALLAGLDRGVHFLPLSDMVPHGDRSYHAIDLIHPSFKASRMIGQRIAEIIVTHDTGTVSRNRPLTE</sequence>
<dbReference type="InterPro" id="IPR013830">
    <property type="entry name" value="SGNH_hydro"/>
</dbReference>
<dbReference type="Proteomes" id="UP000030021">
    <property type="component" value="Unassembled WGS sequence"/>
</dbReference>
<dbReference type="SUPFAM" id="SSF52266">
    <property type="entry name" value="SGNH hydrolase"/>
    <property type="match status" value="1"/>
</dbReference>
<evidence type="ECO:0000313" key="3">
    <source>
        <dbReference type="EMBL" id="KGM89902.1"/>
    </source>
</evidence>
<keyword evidence="3" id="KW-0378">Hydrolase</keyword>
<feature type="domain" description="SGNH hydrolase-type esterase" evidence="2">
    <location>
        <begin position="31"/>
        <end position="207"/>
    </location>
</feature>
<keyword evidence="1" id="KW-0732">Signal</keyword>
<name>A0A0A0HQ01_9RHOB</name>
<dbReference type="GO" id="GO:0016788">
    <property type="term" value="F:hydrolase activity, acting on ester bonds"/>
    <property type="evidence" value="ECO:0007669"/>
    <property type="project" value="UniProtKB-ARBA"/>
</dbReference>
<dbReference type="PATRIC" id="fig|1288298.3.peg.499"/>
<evidence type="ECO:0000259" key="2">
    <source>
        <dbReference type="Pfam" id="PF13472"/>
    </source>
</evidence>
<protein>
    <submittedName>
        <fullName evidence="3">GDSL-like Lipase/Acylhydrolase family</fullName>
    </submittedName>
</protein>
<dbReference type="Pfam" id="PF13472">
    <property type="entry name" value="Lipase_GDSL_2"/>
    <property type="match status" value="1"/>
</dbReference>
<dbReference type="Gene3D" id="3.40.50.1110">
    <property type="entry name" value="SGNH hydrolase"/>
    <property type="match status" value="1"/>
</dbReference>
<comment type="caution">
    <text evidence="3">The sequence shown here is derived from an EMBL/GenBank/DDBJ whole genome shotgun (WGS) entry which is preliminary data.</text>
</comment>
<organism evidence="3 4">
    <name type="scientific">Roseovarius mucosus DSM 17069</name>
    <dbReference type="NCBI Taxonomy" id="1288298"/>
    <lineage>
        <taxon>Bacteria</taxon>
        <taxon>Pseudomonadati</taxon>
        <taxon>Pseudomonadota</taxon>
        <taxon>Alphaproteobacteria</taxon>
        <taxon>Rhodobacterales</taxon>
        <taxon>Roseobacteraceae</taxon>
        <taxon>Roseovarius</taxon>
    </lineage>
</organism>
<reference evidence="3 4" key="1">
    <citation type="submission" date="2013-01" db="EMBL/GenBank/DDBJ databases">
        <authorList>
            <person name="Fiebig A."/>
            <person name="Goeker M."/>
            <person name="Klenk H.-P.P."/>
        </authorList>
    </citation>
    <scope>NUCLEOTIDE SEQUENCE [LARGE SCALE GENOMIC DNA]</scope>
    <source>
        <strain evidence="3 4">DSM 17069</strain>
    </source>
</reference>
<dbReference type="RefSeq" id="WP_037276672.1">
    <property type="nucleotide sequence ID" value="NZ_KN293991.1"/>
</dbReference>